<keyword evidence="2" id="KW-0732">Signal</keyword>
<name>A0A4Y7TIH0_COPMI</name>
<keyword evidence="1" id="KW-1133">Transmembrane helix</keyword>
<keyword evidence="1" id="KW-0472">Membrane</keyword>
<dbReference type="EMBL" id="QPFP01000011">
    <property type="protein sequence ID" value="TEB33987.1"/>
    <property type="molecule type" value="Genomic_DNA"/>
</dbReference>
<evidence type="ECO:0000313" key="3">
    <source>
        <dbReference type="EMBL" id="TEB33987.1"/>
    </source>
</evidence>
<feature type="signal peptide" evidence="2">
    <location>
        <begin position="1"/>
        <end position="20"/>
    </location>
</feature>
<dbReference type="Proteomes" id="UP000298030">
    <property type="component" value="Unassembled WGS sequence"/>
</dbReference>
<proteinExistence type="predicted"/>
<gene>
    <name evidence="3" type="ORF">FA13DRAFT_125924</name>
</gene>
<accession>A0A4Y7TIH0</accession>
<keyword evidence="4" id="KW-1185">Reference proteome</keyword>
<organism evidence="3 4">
    <name type="scientific">Coprinellus micaceus</name>
    <name type="common">Glistening ink-cap mushroom</name>
    <name type="synonym">Coprinus micaceus</name>
    <dbReference type="NCBI Taxonomy" id="71717"/>
    <lineage>
        <taxon>Eukaryota</taxon>
        <taxon>Fungi</taxon>
        <taxon>Dikarya</taxon>
        <taxon>Basidiomycota</taxon>
        <taxon>Agaricomycotina</taxon>
        <taxon>Agaricomycetes</taxon>
        <taxon>Agaricomycetidae</taxon>
        <taxon>Agaricales</taxon>
        <taxon>Agaricineae</taxon>
        <taxon>Psathyrellaceae</taxon>
        <taxon>Coprinellus</taxon>
    </lineage>
</organism>
<evidence type="ECO:0000313" key="4">
    <source>
        <dbReference type="Proteomes" id="UP000298030"/>
    </source>
</evidence>
<dbReference type="AlphaFoldDB" id="A0A4Y7TIH0"/>
<evidence type="ECO:0000256" key="1">
    <source>
        <dbReference type="SAM" id="Phobius"/>
    </source>
</evidence>
<evidence type="ECO:0000256" key="2">
    <source>
        <dbReference type="SAM" id="SignalP"/>
    </source>
</evidence>
<sequence>MRHPFTSTVFLLLFSPPCKHVLPPLFLSLFSLVSSHLVPACLPHDLTSHHFLYIIPPYSPGLIGPVCIYTVNLLLLMRDSCSSSCLAPSRPSSPCLHAFCRPQSNTNLLGLYWV</sequence>
<comment type="caution">
    <text evidence="3">The sequence shown here is derived from an EMBL/GenBank/DDBJ whole genome shotgun (WGS) entry which is preliminary data.</text>
</comment>
<protein>
    <recommendedName>
        <fullName evidence="5">Secreted protein</fullName>
    </recommendedName>
</protein>
<feature type="chain" id="PRO_5021304087" description="Secreted protein" evidence="2">
    <location>
        <begin position="21"/>
        <end position="114"/>
    </location>
</feature>
<reference evidence="3 4" key="1">
    <citation type="journal article" date="2019" name="Nat. Ecol. Evol.">
        <title>Megaphylogeny resolves global patterns of mushroom evolution.</title>
        <authorList>
            <person name="Varga T."/>
            <person name="Krizsan K."/>
            <person name="Foldi C."/>
            <person name="Dima B."/>
            <person name="Sanchez-Garcia M."/>
            <person name="Sanchez-Ramirez S."/>
            <person name="Szollosi G.J."/>
            <person name="Szarkandi J.G."/>
            <person name="Papp V."/>
            <person name="Albert L."/>
            <person name="Andreopoulos W."/>
            <person name="Angelini C."/>
            <person name="Antonin V."/>
            <person name="Barry K.W."/>
            <person name="Bougher N.L."/>
            <person name="Buchanan P."/>
            <person name="Buyck B."/>
            <person name="Bense V."/>
            <person name="Catcheside P."/>
            <person name="Chovatia M."/>
            <person name="Cooper J."/>
            <person name="Damon W."/>
            <person name="Desjardin D."/>
            <person name="Finy P."/>
            <person name="Geml J."/>
            <person name="Haridas S."/>
            <person name="Hughes K."/>
            <person name="Justo A."/>
            <person name="Karasinski D."/>
            <person name="Kautmanova I."/>
            <person name="Kiss B."/>
            <person name="Kocsube S."/>
            <person name="Kotiranta H."/>
            <person name="LaButti K.M."/>
            <person name="Lechner B.E."/>
            <person name="Liimatainen K."/>
            <person name="Lipzen A."/>
            <person name="Lukacs Z."/>
            <person name="Mihaltcheva S."/>
            <person name="Morgado L.N."/>
            <person name="Niskanen T."/>
            <person name="Noordeloos M.E."/>
            <person name="Ohm R.A."/>
            <person name="Ortiz-Santana B."/>
            <person name="Ovrebo C."/>
            <person name="Racz N."/>
            <person name="Riley R."/>
            <person name="Savchenko A."/>
            <person name="Shiryaev A."/>
            <person name="Soop K."/>
            <person name="Spirin V."/>
            <person name="Szebenyi C."/>
            <person name="Tomsovsky M."/>
            <person name="Tulloss R.E."/>
            <person name="Uehling J."/>
            <person name="Grigoriev I.V."/>
            <person name="Vagvolgyi C."/>
            <person name="Papp T."/>
            <person name="Martin F.M."/>
            <person name="Miettinen O."/>
            <person name="Hibbett D.S."/>
            <person name="Nagy L.G."/>
        </authorList>
    </citation>
    <scope>NUCLEOTIDE SEQUENCE [LARGE SCALE GENOMIC DNA]</scope>
    <source>
        <strain evidence="3 4">FP101781</strain>
    </source>
</reference>
<feature type="transmembrane region" description="Helical" evidence="1">
    <location>
        <begin position="58"/>
        <end position="76"/>
    </location>
</feature>
<evidence type="ECO:0008006" key="5">
    <source>
        <dbReference type="Google" id="ProtNLM"/>
    </source>
</evidence>
<keyword evidence="1" id="KW-0812">Transmembrane</keyword>